<comment type="caution">
    <text evidence="1">The sequence shown here is derived from an EMBL/GenBank/DDBJ whole genome shotgun (WGS) entry which is preliminary data.</text>
</comment>
<protein>
    <submittedName>
        <fullName evidence="1">Uncharacterized protein</fullName>
    </submittedName>
</protein>
<evidence type="ECO:0000313" key="2">
    <source>
        <dbReference type="Proteomes" id="UP000798662"/>
    </source>
</evidence>
<dbReference type="EMBL" id="CM020618">
    <property type="protein sequence ID" value="KAK1858104.1"/>
    <property type="molecule type" value="Genomic_DNA"/>
</dbReference>
<name>A0ACC3BJG7_PYRYE</name>
<keyword evidence="2" id="KW-1185">Reference proteome</keyword>
<proteinExistence type="predicted"/>
<reference evidence="1" key="1">
    <citation type="submission" date="2019-11" db="EMBL/GenBank/DDBJ databases">
        <title>Nori genome reveals adaptations in red seaweeds to the harsh intertidal environment.</title>
        <authorList>
            <person name="Wang D."/>
            <person name="Mao Y."/>
        </authorList>
    </citation>
    <scope>NUCLEOTIDE SEQUENCE</scope>
    <source>
        <tissue evidence="1">Gametophyte</tissue>
    </source>
</reference>
<organism evidence="1 2">
    <name type="scientific">Pyropia yezoensis</name>
    <name type="common">Susabi-nori</name>
    <name type="synonym">Porphyra yezoensis</name>
    <dbReference type="NCBI Taxonomy" id="2788"/>
    <lineage>
        <taxon>Eukaryota</taxon>
        <taxon>Rhodophyta</taxon>
        <taxon>Bangiophyceae</taxon>
        <taxon>Bangiales</taxon>
        <taxon>Bangiaceae</taxon>
        <taxon>Pyropia</taxon>
    </lineage>
</organism>
<sequence length="308" mass="28971">MRAAAAAAAAATAASAAAAGPAAAREARVAPAARRFLTAQYLAFKLRRHIAAAPAAARRGGAPDVRADVCANVRLVVGAAALAAGGGGGGGSALAARPLPPSLAAGPLGDDGLPLWAVAFYALLAGAVRVAADAVAAAVGGAGLGLAGPAAARLPAALCLAGGPGAVALAAMVDDYAEVVAPSGDPYMRAVWVVAMRVDVVGAAAGDGGGGGGGKGGGGAPAVALPDEEYALLFYSVEDYLWMRTAGCARDAVHLAVTGAPHGLVAASSAGAELRGGGGGGSGGGGYAALTASYASTVASPTSAAPYP</sequence>
<evidence type="ECO:0000313" key="1">
    <source>
        <dbReference type="EMBL" id="KAK1858104.1"/>
    </source>
</evidence>
<accession>A0ACC3BJG7</accession>
<gene>
    <name evidence="1" type="ORF">I4F81_000717</name>
</gene>
<dbReference type="Proteomes" id="UP000798662">
    <property type="component" value="Chromosome 1"/>
</dbReference>